<keyword evidence="4" id="KW-1185">Reference proteome</keyword>
<accession>A0A1A9S3I3</accession>
<sequence>MSRFTRQILTDADTLVICVDVSNLKHRHSLMRCMQEAFELPAYFNGGGDSLNDCLRDLGWLPQRRIHIAFTGLADLRQRDARLFASLMESLELCRDYWQGKPQADKIVRISFGSI</sequence>
<organism evidence="3 4">
    <name type="scientific">Eikenella longinqua</name>
    <dbReference type="NCBI Taxonomy" id="1795827"/>
    <lineage>
        <taxon>Bacteria</taxon>
        <taxon>Pseudomonadati</taxon>
        <taxon>Pseudomonadota</taxon>
        <taxon>Betaproteobacteria</taxon>
        <taxon>Neisseriales</taxon>
        <taxon>Neisseriaceae</taxon>
        <taxon>Eikenella</taxon>
    </lineage>
</organism>
<dbReference type="SUPFAM" id="SSF52038">
    <property type="entry name" value="Barstar-related"/>
    <property type="match status" value="1"/>
</dbReference>
<evidence type="ECO:0000313" key="4">
    <source>
        <dbReference type="Proteomes" id="UP000077885"/>
    </source>
</evidence>
<dbReference type="Proteomes" id="UP000077885">
    <property type="component" value="Unassembled WGS sequence"/>
</dbReference>
<name>A0A1A9S3I3_9NEIS</name>
<evidence type="ECO:0000256" key="1">
    <source>
        <dbReference type="ARBA" id="ARBA00006845"/>
    </source>
</evidence>
<reference evidence="4" key="1">
    <citation type="submission" date="2016-05" db="EMBL/GenBank/DDBJ databases">
        <title>Draft genome of Corynebacterium afermentans subsp. afermentans LCDC 88199T.</title>
        <authorList>
            <person name="Bernier A.-M."/>
            <person name="Bernard K."/>
        </authorList>
    </citation>
    <scope>NUCLEOTIDE SEQUENCE [LARGE SCALE GENOMIC DNA]</scope>
    <source>
        <strain evidence="4">NML02-A-017</strain>
    </source>
</reference>
<dbReference type="InterPro" id="IPR035905">
    <property type="entry name" value="Barstar-like_sf"/>
</dbReference>
<protein>
    <recommendedName>
        <fullName evidence="2">Barstar (barnase inhibitor) domain-containing protein</fullName>
    </recommendedName>
</protein>
<feature type="domain" description="Barstar (barnase inhibitor)" evidence="2">
    <location>
        <begin position="16"/>
        <end position="102"/>
    </location>
</feature>
<evidence type="ECO:0000259" key="2">
    <source>
        <dbReference type="Pfam" id="PF01337"/>
    </source>
</evidence>
<evidence type="ECO:0000313" key="3">
    <source>
        <dbReference type="EMBL" id="OAM31501.1"/>
    </source>
</evidence>
<gene>
    <name evidence="3" type="ORF">A7P95_00265</name>
</gene>
<dbReference type="RefSeq" id="WP_067589438.1">
    <property type="nucleotide sequence ID" value="NZ_LXSL01000009.1"/>
</dbReference>
<dbReference type="InterPro" id="IPR000468">
    <property type="entry name" value="Barstar"/>
</dbReference>
<dbReference type="OrthoDB" id="5295683at2"/>
<proteinExistence type="inferred from homology"/>
<dbReference type="Pfam" id="PF01337">
    <property type="entry name" value="Barstar"/>
    <property type="match status" value="1"/>
</dbReference>
<dbReference type="STRING" id="1795827.A7P95_00265"/>
<dbReference type="AlphaFoldDB" id="A0A1A9S3I3"/>
<dbReference type="Gene3D" id="3.30.370.10">
    <property type="entry name" value="Barstar-like"/>
    <property type="match status" value="1"/>
</dbReference>
<comment type="similarity">
    <text evidence="1">Belongs to the barstar family.</text>
</comment>
<dbReference type="EMBL" id="LXSL01000009">
    <property type="protein sequence ID" value="OAM31501.1"/>
    <property type="molecule type" value="Genomic_DNA"/>
</dbReference>
<comment type="caution">
    <text evidence="3">The sequence shown here is derived from an EMBL/GenBank/DDBJ whole genome shotgun (WGS) entry which is preliminary data.</text>
</comment>